<geneLocation type="plasmid" evidence="3">
    <name>unnamed3</name>
</geneLocation>
<keyword evidence="3" id="KW-0614">Plasmid</keyword>
<feature type="transmembrane region" description="Helical" evidence="1">
    <location>
        <begin position="87"/>
        <end position="107"/>
    </location>
</feature>
<feature type="domain" description="EamA" evidence="2">
    <location>
        <begin position="164"/>
        <end position="288"/>
    </location>
</feature>
<evidence type="ECO:0000259" key="2">
    <source>
        <dbReference type="Pfam" id="PF00892"/>
    </source>
</evidence>
<name>A0A1B2EVG1_9HYPH</name>
<dbReference type="InterPro" id="IPR000620">
    <property type="entry name" value="EamA_dom"/>
</dbReference>
<keyword evidence="1" id="KW-0472">Membrane</keyword>
<feature type="transmembrane region" description="Helical" evidence="1">
    <location>
        <begin position="222"/>
        <end position="243"/>
    </location>
</feature>
<dbReference type="AlphaFoldDB" id="A0A1B2EVG1"/>
<dbReference type="PANTHER" id="PTHR22911">
    <property type="entry name" value="ACYL-MALONYL CONDENSING ENZYME-RELATED"/>
    <property type="match status" value="1"/>
</dbReference>
<dbReference type="InterPro" id="IPR037185">
    <property type="entry name" value="EmrE-like"/>
</dbReference>
<dbReference type="KEGG" id="moc:BB934_36270"/>
<feature type="transmembrane region" description="Helical" evidence="1">
    <location>
        <begin position="113"/>
        <end position="132"/>
    </location>
</feature>
<keyword evidence="1" id="KW-1133">Transmembrane helix</keyword>
<protein>
    <submittedName>
        <fullName evidence="3">Multidrug DMT transporter permease</fullName>
    </submittedName>
</protein>
<feature type="domain" description="EamA" evidence="2">
    <location>
        <begin position="22"/>
        <end position="154"/>
    </location>
</feature>
<dbReference type="EMBL" id="CP016618">
    <property type="protein sequence ID" value="ANY83922.1"/>
    <property type="molecule type" value="Genomic_DNA"/>
</dbReference>
<feature type="transmembrane region" description="Helical" evidence="1">
    <location>
        <begin position="250"/>
        <end position="270"/>
    </location>
</feature>
<dbReference type="GO" id="GO:0016020">
    <property type="term" value="C:membrane"/>
    <property type="evidence" value="ECO:0007669"/>
    <property type="project" value="InterPro"/>
</dbReference>
<feature type="transmembrane region" description="Helical" evidence="1">
    <location>
        <begin position="164"/>
        <end position="181"/>
    </location>
</feature>
<feature type="transmembrane region" description="Helical" evidence="1">
    <location>
        <begin position="193"/>
        <end position="216"/>
    </location>
</feature>
<dbReference type="PANTHER" id="PTHR22911:SF103">
    <property type="entry name" value="BLR2811 PROTEIN"/>
    <property type="match status" value="1"/>
</dbReference>
<feature type="transmembrane region" description="Helical" evidence="1">
    <location>
        <begin position="139"/>
        <end position="158"/>
    </location>
</feature>
<evidence type="ECO:0000313" key="3">
    <source>
        <dbReference type="EMBL" id="ANY83922.1"/>
    </source>
</evidence>
<dbReference type="SUPFAM" id="SSF103481">
    <property type="entry name" value="Multidrug resistance efflux transporter EmrE"/>
    <property type="match status" value="2"/>
</dbReference>
<proteinExistence type="predicted"/>
<dbReference type="Pfam" id="PF00892">
    <property type="entry name" value="EamA"/>
    <property type="match status" value="2"/>
</dbReference>
<evidence type="ECO:0000256" key="1">
    <source>
        <dbReference type="SAM" id="Phobius"/>
    </source>
</evidence>
<feature type="transmembrane region" description="Helical" evidence="1">
    <location>
        <begin position="21"/>
        <end position="41"/>
    </location>
</feature>
<keyword evidence="1" id="KW-0812">Transmembrane</keyword>
<feature type="transmembrane region" description="Helical" evidence="1">
    <location>
        <begin position="53"/>
        <end position="75"/>
    </location>
</feature>
<sequence>MDQEDQCYSLNGAAISRDRPLRGIAFMLAALAFFSCSDAASKLMTTALPAVEVAWLRFCVFTLLILGTAGFTGQMQALRSRRPVLQTLRALGVLGSSIFFIMGLAFLPMAEATAVSFISPMIVTALSIPVLGEVVGWRRWSAVVVGLIGVLIIVRPGAGAFDTAAIFPLLSAASWAVALVVTRKMSGSDSPLVSLTFAAVVGLLVTSIIVPFVWVTPGWRELGLALITGVASTIAQWLVVLAFQQARASVLAPFSYSQLVWSGLLGYVIFGNVPDRWTQVGAGVIIASGLYTAHRERTVRMSSALAK</sequence>
<accession>A0A1B2EVG1</accession>
<gene>
    <name evidence="3" type="ORF">BB934_36270</name>
</gene>
<reference evidence="3" key="1">
    <citation type="submission" date="2016-07" db="EMBL/GenBank/DDBJ databases">
        <title>Microvirga ossetica sp. nov. a new species of rhizobia isolated from root nodules of the legume species Vicia alpestris Steven originated from North Ossetia region in the Caucasus.</title>
        <authorList>
            <person name="Safronova V.I."/>
            <person name="Kuznetsova I.G."/>
            <person name="Sazanova A.L."/>
            <person name="Belimov A."/>
            <person name="Andronov E."/>
            <person name="Osledkin Y.S."/>
            <person name="Onishchuk O.P."/>
            <person name="Kurchak O.N."/>
            <person name="Shaposhnikov A.I."/>
            <person name="Willems A."/>
            <person name="Tikhonovich I.A."/>
        </authorList>
    </citation>
    <scope>NUCLEOTIDE SEQUENCE [LARGE SCALE GENOMIC DNA]</scope>
    <source>
        <strain evidence="3">V5/3M</strain>
        <plasmid evidence="3">unnamed3</plasmid>
    </source>
</reference>
<organism evidence="3">
    <name type="scientific">Microvirga ossetica</name>
    <dbReference type="NCBI Taxonomy" id="1882682"/>
    <lineage>
        <taxon>Bacteria</taxon>
        <taxon>Pseudomonadati</taxon>
        <taxon>Pseudomonadota</taxon>
        <taxon>Alphaproteobacteria</taxon>
        <taxon>Hyphomicrobiales</taxon>
        <taxon>Methylobacteriaceae</taxon>
        <taxon>Microvirga</taxon>
    </lineage>
</organism>